<accession>A0A212F179</accession>
<dbReference type="Proteomes" id="UP000007151">
    <property type="component" value="Unassembled WGS sequence"/>
</dbReference>
<name>A0A212F179_DANPL</name>
<protein>
    <submittedName>
        <fullName evidence="1">Uncharacterized protein</fullName>
    </submittedName>
</protein>
<keyword evidence="2" id="KW-1185">Reference proteome</keyword>
<dbReference type="InParanoid" id="A0A212F179"/>
<sequence length="91" mass="10259">MIRMMKTSSSTSMQQIATASIAACSPSLPPLAAHVRAAVNVSPTTRTLIMPRRFSQFKTLSYVLFLFFLYSQQNETKKVLFSYTNSRHIIP</sequence>
<proteinExistence type="predicted"/>
<organism evidence="1 2">
    <name type="scientific">Danaus plexippus plexippus</name>
    <dbReference type="NCBI Taxonomy" id="278856"/>
    <lineage>
        <taxon>Eukaryota</taxon>
        <taxon>Metazoa</taxon>
        <taxon>Ecdysozoa</taxon>
        <taxon>Arthropoda</taxon>
        <taxon>Hexapoda</taxon>
        <taxon>Insecta</taxon>
        <taxon>Pterygota</taxon>
        <taxon>Neoptera</taxon>
        <taxon>Endopterygota</taxon>
        <taxon>Lepidoptera</taxon>
        <taxon>Glossata</taxon>
        <taxon>Ditrysia</taxon>
        <taxon>Papilionoidea</taxon>
        <taxon>Nymphalidae</taxon>
        <taxon>Danainae</taxon>
        <taxon>Danaini</taxon>
        <taxon>Danaina</taxon>
        <taxon>Danaus</taxon>
        <taxon>Danaus</taxon>
    </lineage>
</organism>
<gene>
    <name evidence="1" type="ORF">KGM_210731</name>
</gene>
<dbReference type="KEGG" id="dpl:KGM_210731"/>
<dbReference type="AlphaFoldDB" id="A0A212F179"/>
<evidence type="ECO:0000313" key="2">
    <source>
        <dbReference type="Proteomes" id="UP000007151"/>
    </source>
</evidence>
<reference evidence="1 2" key="1">
    <citation type="journal article" date="2011" name="Cell">
        <title>The monarch butterfly genome yields insights into long-distance migration.</title>
        <authorList>
            <person name="Zhan S."/>
            <person name="Merlin C."/>
            <person name="Boore J.L."/>
            <person name="Reppert S.M."/>
        </authorList>
    </citation>
    <scope>NUCLEOTIDE SEQUENCE [LARGE SCALE GENOMIC DNA]</scope>
    <source>
        <strain evidence="1">F-2</strain>
    </source>
</reference>
<evidence type="ECO:0000313" key="1">
    <source>
        <dbReference type="EMBL" id="OWR47486.1"/>
    </source>
</evidence>
<dbReference type="eggNOG" id="ENOG502T7RP">
    <property type="taxonomic scope" value="Eukaryota"/>
</dbReference>
<comment type="caution">
    <text evidence="1">The sequence shown here is derived from an EMBL/GenBank/DDBJ whole genome shotgun (WGS) entry which is preliminary data.</text>
</comment>
<dbReference type="PROSITE" id="PS51257">
    <property type="entry name" value="PROKAR_LIPOPROTEIN"/>
    <property type="match status" value="1"/>
</dbReference>
<dbReference type="EMBL" id="AGBW02010943">
    <property type="protein sequence ID" value="OWR47486.1"/>
    <property type="molecule type" value="Genomic_DNA"/>
</dbReference>